<dbReference type="RefSeq" id="XP_008621021.1">
    <property type="nucleotide sequence ID" value="XM_008622799.1"/>
</dbReference>
<keyword evidence="1" id="KW-0472">Membrane</keyword>
<dbReference type="Proteomes" id="UP000030762">
    <property type="component" value="Unassembled WGS sequence"/>
</dbReference>
<evidence type="ECO:0000313" key="3">
    <source>
        <dbReference type="Proteomes" id="UP000030762"/>
    </source>
</evidence>
<evidence type="ECO:0000313" key="2">
    <source>
        <dbReference type="EMBL" id="EQC25565.1"/>
    </source>
</evidence>
<dbReference type="AlphaFoldDB" id="T0PX21"/>
<feature type="transmembrane region" description="Helical" evidence="1">
    <location>
        <begin position="191"/>
        <end position="213"/>
    </location>
</feature>
<dbReference type="GeneID" id="19957310"/>
<gene>
    <name evidence="2" type="ORF">SDRG_16583</name>
</gene>
<dbReference type="VEuPathDB" id="FungiDB:SDRG_16583"/>
<feature type="transmembrane region" description="Helical" evidence="1">
    <location>
        <begin position="121"/>
        <end position="140"/>
    </location>
</feature>
<feature type="transmembrane region" description="Helical" evidence="1">
    <location>
        <begin position="371"/>
        <end position="391"/>
    </location>
</feature>
<dbReference type="OrthoDB" id="77556at2759"/>
<proteinExistence type="predicted"/>
<name>T0PX21_SAPDV</name>
<dbReference type="EMBL" id="JH767267">
    <property type="protein sequence ID" value="EQC25565.1"/>
    <property type="molecule type" value="Genomic_DNA"/>
</dbReference>
<sequence length="951" mass="105794">MWPPALQDHDGSHGERGIAQPLQVVLIPSMNACSSEDGSGACSRTQWTACGLDFLHFALPLTAWGLFLSLTVAFVLYTRMWEEFRLQIDDLHDIPAQALGIVAARQKHIVLGRKIKDPRRLLTLAAMWAELPGFSYLPLQLLHYDFTGTLAFPTSSATEVYRAALLTGLFLFLMLTTCVRLRCVLVLRAKVLLPCLYDALYLVYMYAILGILSCAEPLDGFVVAGATCACGDRVWPTAGAGALVFSLFYLTALVYKVQLTDEVFATQFRYQTSFSSLMTMTRTACCLQYMTATLLLSRDSGVHKTSINLIFGCVNGFIMACLLRYNYRYQPCLGSGRFPNSLRSLSFSTSCYVSYVLVLVELIAPSNGTKTVVVGIACACYPLIAVILWRVNSKRANYFHIPSLPLVELLSHSNYRVRTVAVVSVVLEDHTKWRAQQLLHIVTLLQQCLLVPAGVEGGLLVAYTCQALWHLDNVHCLPHQSLEDSPPFVPKGLWLGRDPVERRRSSIYDPNRSHDIVERNATRSSATMTTSSVVPRLSSALTIQCIATRLDETALVPILQHALGKAISIFDAPFVKARAVVAKMLQEMYVNGAVRLSLPTYLHVLCTLCVHHRQDVVAAAAASLGHIVTVVPRREWGPIICDRHKLAPLAALLVHHAGVAPALLSDTIIGRILTHAMDRILNNITERDPATYWSNQFITHMTMAWRHWEHSYTLSIALEDVLLKMHRASVTYHATLRRPEPSPLPRVRSVGTGLSAGDIKTVSPSQTRHSTLTKAHQKRSFPGLMVATAKRSFGSLQLRHRGAKGKLSLQRMAQAFRHGSVVPQAILKEIALRRDLRKELMTHLKLVLTEGLSAQQLPQVFSPLARSALTEAVCLLHTHRRLRDHIEHALSSAEMRYVRFLESWETMRQKALPFFTDASLRASKHRVAPEIAAILIAKRSRFAGPRIPDAT</sequence>
<dbReference type="SUPFAM" id="SSF48371">
    <property type="entry name" value="ARM repeat"/>
    <property type="match status" value="1"/>
</dbReference>
<dbReference type="InParanoid" id="T0PX21"/>
<organism evidence="2 3">
    <name type="scientific">Saprolegnia diclina (strain VS20)</name>
    <dbReference type="NCBI Taxonomy" id="1156394"/>
    <lineage>
        <taxon>Eukaryota</taxon>
        <taxon>Sar</taxon>
        <taxon>Stramenopiles</taxon>
        <taxon>Oomycota</taxon>
        <taxon>Saprolegniomycetes</taxon>
        <taxon>Saprolegniales</taxon>
        <taxon>Saprolegniaceae</taxon>
        <taxon>Saprolegnia</taxon>
    </lineage>
</organism>
<feature type="transmembrane region" description="Helical" evidence="1">
    <location>
        <begin position="160"/>
        <end position="179"/>
    </location>
</feature>
<feature type="transmembrane region" description="Helical" evidence="1">
    <location>
        <begin position="54"/>
        <end position="77"/>
    </location>
</feature>
<reference evidence="2 3" key="1">
    <citation type="submission" date="2012-04" db="EMBL/GenBank/DDBJ databases">
        <title>The Genome Sequence of Saprolegnia declina VS20.</title>
        <authorList>
            <consortium name="The Broad Institute Genome Sequencing Platform"/>
            <person name="Russ C."/>
            <person name="Nusbaum C."/>
            <person name="Tyler B."/>
            <person name="van West P."/>
            <person name="Dieguez-Uribeondo J."/>
            <person name="de Bruijn I."/>
            <person name="Tripathy S."/>
            <person name="Jiang R."/>
            <person name="Young S.K."/>
            <person name="Zeng Q."/>
            <person name="Gargeya S."/>
            <person name="Fitzgerald M."/>
            <person name="Haas B."/>
            <person name="Abouelleil A."/>
            <person name="Alvarado L."/>
            <person name="Arachchi H.M."/>
            <person name="Berlin A."/>
            <person name="Chapman S.B."/>
            <person name="Goldberg J."/>
            <person name="Griggs A."/>
            <person name="Gujja S."/>
            <person name="Hansen M."/>
            <person name="Howarth C."/>
            <person name="Imamovic A."/>
            <person name="Larimer J."/>
            <person name="McCowen C."/>
            <person name="Montmayeur A."/>
            <person name="Murphy C."/>
            <person name="Neiman D."/>
            <person name="Pearson M."/>
            <person name="Priest M."/>
            <person name="Roberts A."/>
            <person name="Saif S."/>
            <person name="Shea T."/>
            <person name="Sisk P."/>
            <person name="Sykes S."/>
            <person name="Wortman J."/>
            <person name="Nusbaum C."/>
            <person name="Birren B."/>
        </authorList>
    </citation>
    <scope>NUCLEOTIDE SEQUENCE [LARGE SCALE GENOMIC DNA]</scope>
    <source>
        <strain evidence="2 3">VS20</strain>
    </source>
</reference>
<protein>
    <submittedName>
        <fullName evidence="2">Uncharacterized protein</fullName>
    </submittedName>
</protein>
<evidence type="ECO:0000256" key="1">
    <source>
        <dbReference type="SAM" id="Phobius"/>
    </source>
</evidence>
<keyword evidence="3" id="KW-1185">Reference proteome</keyword>
<dbReference type="InterPro" id="IPR016024">
    <property type="entry name" value="ARM-type_fold"/>
</dbReference>
<feature type="transmembrane region" description="Helical" evidence="1">
    <location>
        <begin position="345"/>
        <end position="364"/>
    </location>
</feature>
<feature type="transmembrane region" description="Helical" evidence="1">
    <location>
        <begin position="233"/>
        <end position="255"/>
    </location>
</feature>
<keyword evidence="1" id="KW-1133">Transmembrane helix</keyword>
<keyword evidence="1" id="KW-0812">Transmembrane</keyword>
<feature type="transmembrane region" description="Helical" evidence="1">
    <location>
        <begin position="307"/>
        <end position="325"/>
    </location>
</feature>
<accession>T0PX21</accession>